<feature type="region of interest" description="Disordered" evidence="2">
    <location>
        <begin position="110"/>
        <end position="142"/>
    </location>
</feature>
<keyword evidence="1" id="KW-0175">Coiled coil</keyword>
<dbReference type="Proteomes" id="UP000031670">
    <property type="component" value="Unassembled WGS sequence"/>
</dbReference>
<evidence type="ECO:0000313" key="4">
    <source>
        <dbReference type="Proteomes" id="UP000031670"/>
    </source>
</evidence>
<evidence type="ECO:0000313" key="3">
    <source>
        <dbReference type="EMBL" id="GAM65493.1"/>
    </source>
</evidence>
<name>A0A0B8PQT1_9VIBR</name>
<reference evidence="3 4" key="1">
    <citation type="submission" date="2015-01" db="EMBL/GenBank/DDBJ databases">
        <title>Vibrio sp. C5 JCM 19232 whole genome shotgun sequence.</title>
        <authorList>
            <person name="Sawabe T."/>
            <person name="Meirelles P."/>
            <person name="Feng G."/>
            <person name="Sayaka M."/>
            <person name="Hattori M."/>
            <person name="Ohkuma M."/>
        </authorList>
    </citation>
    <scope>NUCLEOTIDE SEQUENCE [LARGE SCALE GENOMIC DNA]</scope>
    <source>
        <strain evidence="3 4">JCM19232</strain>
    </source>
</reference>
<comment type="caution">
    <text evidence="3">The sequence shown here is derived from an EMBL/GenBank/DDBJ whole genome shotgun (WGS) entry which is preliminary data.</text>
</comment>
<gene>
    <name evidence="3" type="ORF">JCM19232_4993</name>
</gene>
<protein>
    <submittedName>
        <fullName evidence="3">Conjugative transfer protein trbJ</fullName>
    </submittedName>
</protein>
<evidence type="ECO:0000256" key="2">
    <source>
        <dbReference type="SAM" id="MobiDB-lite"/>
    </source>
</evidence>
<evidence type="ECO:0000256" key="1">
    <source>
        <dbReference type="SAM" id="Coils"/>
    </source>
</evidence>
<accession>A0A0B8PQT1</accession>
<reference evidence="3 4" key="2">
    <citation type="submission" date="2015-01" db="EMBL/GenBank/DDBJ databases">
        <authorList>
            <consortium name="NBRP consortium"/>
            <person name="Sawabe T."/>
            <person name="Meirelles P."/>
            <person name="Feng G."/>
            <person name="Sayaka M."/>
            <person name="Hattori M."/>
            <person name="Ohkuma M."/>
        </authorList>
    </citation>
    <scope>NUCLEOTIDE SEQUENCE [LARGE SCALE GENOMIC DNA]</scope>
    <source>
        <strain evidence="3 4">JCM19232</strain>
    </source>
</reference>
<proteinExistence type="predicted"/>
<dbReference type="AlphaFoldDB" id="A0A0B8PQT1"/>
<sequence length="142" mass="15951">MEGYDTQSIEQMNAVETYKKQGDALRDTAQNSLALASQMSEYQIEDNQTLDDIQAHVQGADGAMEIAQAQAELLAQLSTQLQKLQTLIQAQIQMQATQIAAEADTVERQRTAQEKVMTQPLNVNPEDGEDWSESWHQPPMEW</sequence>
<dbReference type="EMBL" id="BBSA01000020">
    <property type="protein sequence ID" value="GAM65493.1"/>
    <property type="molecule type" value="Genomic_DNA"/>
</dbReference>
<organism evidence="3 4">
    <name type="scientific">Vibrio ishigakensis</name>
    <dbReference type="NCBI Taxonomy" id="1481914"/>
    <lineage>
        <taxon>Bacteria</taxon>
        <taxon>Pseudomonadati</taxon>
        <taxon>Pseudomonadota</taxon>
        <taxon>Gammaproteobacteria</taxon>
        <taxon>Vibrionales</taxon>
        <taxon>Vibrionaceae</taxon>
        <taxon>Vibrio</taxon>
    </lineage>
</organism>
<feature type="coiled-coil region" evidence="1">
    <location>
        <begin position="67"/>
        <end position="94"/>
    </location>
</feature>